<organism evidence="2 3">
    <name type="scientific">Flavobacterium supellecticarium</name>
    <dbReference type="NCBI Taxonomy" id="2565924"/>
    <lineage>
        <taxon>Bacteria</taxon>
        <taxon>Pseudomonadati</taxon>
        <taxon>Bacteroidota</taxon>
        <taxon>Flavobacteriia</taxon>
        <taxon>Flavobacteriales</taxon>
        <taxon>Flavobacteriaceae</taxon>
        <taxon>Flavobacterium</taxon>
    </lineage>
</organism>
<comment type="caution">
    <text evidence="2">The sequence shown here is derived from an EMBL/GenBank/DDBJ whole genome shotgun (WGS) entry which is preliminary data.</text>
</comment>
<dbReference type="EMBL" id="SSNZ01000001">
    <property type="protein sequence ID" value="THF52828.1"/>
    <property type="molecule type" value="Genomic_DNA"/>
</dbReference>
<keyword evidence="3" id="KW-1185">Reference proteome</keyword>
<accession>A0A4S4A3G9</accession>
<proteinExistence type="predicted"/>
<gene>
    <name evidence="2" type="ORF">E6C50_01045</name>
</gene>
<evidence type="ECO:0000313" key="3">
    <source>
        <dbReference type="Proteomes" id="UP000307507"/>
    </source>
</evidence>
<dbReference type="AlphaFoldDB" id="A0A4S4A3G9"/>
<dbReference type="RefSeq" id="WP_136401353.1">
    <property type="nucleotide sequence ID" value="NZ_SSNZ01000001.1"/>
</dbReference>
<feature type="compositionally biased region" description="Basic residues" evidence="1">
    <location>
        <begin position="1"/>
        <end position="17"/>
    </location>
</feature>
<protein>
    <submittedName>
        <fullName evidence="2">Uncharacterized protein</fullName>
    </submittedName>
</protein>
<feature type="region of interest" description="Disordered" evidence="1">
    <location>
        <begin position="1"/>
        <end position="25"/>
    </location>
</feature>
<reference evidence="2 3" key="1">
    <citation type="submission" date="2019-04" db="EMBL/GenBank/DDBJ databases">
        <title>Flavobacterium sp. nov. isolated from construction timber.</title>
        <authorList>
            <person name="Lin S.-Y."/>
            <person name="Chang C.-T."/>
            <person name="Young C.-C."/>
        </authorList>
    </citation>
    <scope>NUCLEOTIDE SEQUENCE [LARGE SCALE GENOMIC DNA]</scope>
    <source>
        <strain evidence="2 3">CC-CTC003</strain>
    </source>
</reference>
<evidence type="ECO:0000256" key="1">
    <source>
        <dbReference type="SAM" id="MobiDB-lite"/>
    </source>
</evidence>
<evidence type="ECO:0000313" key="2">
    <source>
        <dbReference type="EMBL" id="THF52828.1"/>
    </source>
</evidence>
<sequence>MSKYTSRRPVRGSRMKHDRSNETVPSQAFVSESDAASMEFFVHNVAKKGYDAIIPTINSVEKAIVMAEIFKHAKREVKIYDYSLTDYIAKQHTSFYTELQNYLKSGKLLKIILQNDEKPNSSTHKLLAEYAENSEQVQIKVADNEIKKNMAIVMKRDVNFIVNDQAAYRFELAERHNQQQEIDAIYSFNDKDFSEKLNDAFDFGFKQNPKLG</sequence>
<dbReference type="Proteomes" id="UP000307507">
    <property type="component" value="Unassembled WGS sequence"/>
</dbReference>
<name>A0A4S4A3G9_9FLAO</name>